<comment type="subcellular location">
    <subcellularLocation>
        <location evidence="1">Cell inner membrane</location>
        <topology evidence="1">Multi-pass membrane protein</topology>
    </subcellularLocation>
</comment>
<dbReference type="PANTHER" id="PTHR35011:SF2">
    <property type="entry name" value="2,3-DIKETO-L-GULONATE TRAP TRANSPORTER SMALL PERMEASE PROTEIN YIAM"/>
    <property type="match status" value="1"/>
</dbReference>
<dbReference type="GO" id="GO:0005886">
    <property type="term" value="C:plasma membrane"/>
    <property type="evidence" value="ECO:0007669"/>
    <property type="project" value="UniProtKB-SubCell"/>
</dbReference>
<feature type="transmembrane region" description="Helical" evidence="9">
    <location>
        <begin position="12"/>
        <end position="32"/>
    </location>
</feature>
<evidence type="ECO:0000256" key="5">
    <source>
        <dbReference type="ARBA" id="ARBA00022692"/>
    </source>
</evidence>
<feature type="transmembrane region" description="Helical" evidence="9">
    <location>
        <begin position="130"/>
        <end position="151"/>
    </location>
</feature>
<feature type="domain" description="Tripartite ATP-independent periplasmic transporters DctQ component" evidence="10">
    <location>
        <begin position="24"/>
        <end position="153"/>
    </location>
</feature>
<evidence type="ECO:0000313" key="11">
    <source>
        <dbReference type="EMBL" id="SBW07775.1"/>
    </source>
</evidence>
<evidence type="ECO:0000256" key="6">
    <source>
        <dbReference type="ARBA" id="ARBA00022989"/>
    </source>
</evidence>
<dbReference type="PANTHER" id="PTHR35011">
    <property type="entry name" value="2,3-DIKETO-L-GULONATE TRAP TRANSPORTER SMALL PERMEASE PROTEIN YIAM"/>
    <property type="match status" value="1"/>
</dbReference>
<evidence type="ECO:0000256" key="1">
    <source>
        <dbReference type="ARBA" id="ARBA00004429"/>
    </source>
</evidence>
<sequence>MKKFTEWYFKTQTFLIVVFFAIVVAAIFFQVVNRTILKIPLRWPEELARYLIVWITFLASVAALRRGAMIGIDLITAKFTGVSQVCLKVFQNVVIIIFAAVIAWNCSVIVSMQIETEQLSPALQLNMAVPYSAILVWGVLTVVELVIDTILQVKTHTRSNAAQAR</sequence>
<evidence type="ECO:0000256" key="4">
    <source>
        <dbReference type="ARBA" id="ARBA00022519"/>
    </source>
</evidence>
<dbReference type="InterPro" id="IPR007387">
    <property type="entry name" value="TRAP_DctQ"/>
</dbReference>
<keyword evidence="4" id="KW-0997">Cell inner membrane</keyword>
<evidence type="ECO:0000256" key="2">
    <source>
        <dbReference type="ARBA" id="ARBA00022448"/>
    </source>
</evidence>
<evidence type="ECO:0000259" key="10">
    <source>
        <dbReference type="Pfam" id="PF04290"/>
    </source>
</evidence>
<protein>
    <recommendedName>
        <fullName evidence="10">Tripartite ATP-independent periplasmic transporters DctQ component domain-containing protein</fullName>
    </recommendedName>
</protein>
<keyword evidence="7 9" id="KW-0472">Membrane</keyword>
<gene>
    <name evidence="11" type="ORF">KL86DPRO_30115</name>
</gene>
<evidence type="ECO:0000256" key="9">
    <source>
        <dbReference type="SAM" id="Phobius"/>
    </source>
</evidence>
<dbReference type="AlphaFoldDB" id="A0A212K8E1"/>
<keyword evidence="5 9" id="KW-0812">Transmembrane</keyword>
<dbReference type="InterPro" id="IPR055348">
    <property type="entry name" value="DctQ"/>
</dbReference>
<dbReference type="Pfam" id="PF04290">
    <property type="entry name" value="DctQ"/>
    <property type="match status" value="1"/>
</dbReference>
<evidence type="ECO:0000256" key="7">
    <source>
        <dbReference type="ARBA" id="ARBA00023136"/>
    </source>
</evidence>
<name>A0A212K8E1_9DELT</name>
<keyword evidence="3" id="KW-1003">Cell membrane</keyword>
<feature type="transmembrane region" description="Helical" evidence="9">
    <location>
        <begin position="47"/>
        <end position="64"/>
    </location>
</feature>
<feature type="transmembrane region" description="Helical" evidence="9">
    <location>
        <begin position="85"/>
        <end position="110"/>
    </location>
</feature>
<evidence type="ECO:0000256" key="3">
    <source>
        <dbReference type="ARBA" id="ARBA00022475"/>
    </source>
</evidence>
<dbReference type="GO" id="GO:0022857">
    <property type="term" value="F:transmembrane transporter activity"/>
    <property type="evidence" value="ECO:0007669"/>
    <property type="project" value="TreeGrafter"/>
</dbReference>
<reference evidence="11" key="1">
    <citation type="submission" date="2016-04" db="EMBL/GenBank/DDBJ databases">
        <authorList>
            <person name="Evans L.H."/>
            <person name="Alamgir A."/>
            <person name="Owens N."/>
            <person name="Weber N.D."/>
            <person name="Virtaneva K."/>
            <person name="Barbian K."/>
            <person name="Babar A."/>
            <person name="Rosenke K."/>
        </authorList>
    </citation>
    <scope>NUCLEOTIDE SEQUENCE</scope>
    <source>
        <strain evidence="11">86</strain>
    </source>
</reference>
<evidence type="ECO:0000256" key="8">
    <source>
        <dbReference type="ARBA" id="ARBA00038436"/>
    </source>
</evidence>
<keyword evidence="2" id="KW-0813">Transport</keyword>
<dbReference type="EMBL" id="FLUQ01000003">
    <property type="protein sequence ID" value="SBW07775.1"/>
    <property type="molecule type" value="Genomic_DNA"/>
</dbReference>
<dbReference type="GO" id="GO:0015740">
    <property type="term" value="P:C4-dicarboxylate transport"/>
    <property type="evidence" value="ECO:0007669"/>
    <property type="project" value="TreeGrafter"/>
</dbReference>
<organism evidence="11">
    <name type="scientific">uncultured delta proteobacterium</name>
    <dbReference type="NCBI Taxonomy" id="34034"/>
    <lineage>
        <taxon>Bacteria</taxon>
        <taxon>Deltaproteobacteria</taxon>
        <taxon>environmental samples</taxon>
    </lineage>
</organism>
<accession>A0A212K8E1</accession>
<keyword evidence="6 9" id="KW-1133">Transmembrane helix</keyword>
<comment type="similarity">
    <text evidence="8">Belongs to the TRAP transporter small permease family.</text>
</comment>
<proteinExistence type="inferred from homology"/>